<dbReference type="Proteomes" id="UP001215712">
    <property type="component" value="Unassembled WGS sequence"/>
</dbReference>
<feature type="chain" id="PRO_5041926576" description="GPI anchored serine-rich protein" evidence="2">
    <location>
        <begin position="18"/>
        <end position="187"/>
    </location>
</feature>
<proteinExistence type="predicted"/>
<keyword evidence="4" id="KW-1185">Reference proteome</keyword>
<keyword evidence="2" id="KW-0732">Signal</keyword>
<protein>
    <recommendedName>
        <fullName evidence="5">GPI anchored serine-rich protein</fullName>
    </recommendedName>
</protein>
<name>A0AAD6N0R1_9EURO</name>
<dbReference type="AlphaFoldDB" id="A0AAD6N0R1"/>
<evidence type="ECO:0000256" key="1">
    <source>
        <dbReference type="SAM" id="MobiDB-lite"/>
    </source>
</evidence>
<accession>A0AAD6N0R1</accession>
<organism evidence="3 4">
    <name type="scientific">Penicillium malachiteum</name>
    <dbReference type="NCBI Taxonomy" id="1324776"/>
    <lineage>
        <taxon>Eukaryota</taxon>
        <taxon>Fungi</taxon>
        <taxon>Dikarya</taxon>
        <taxon>Ascomycota</taxon>
        <taxon>Pezizomycotina</taxon>
        <taxon>Eurotiomycetes</taxon>
        <taxon>Eurotiomycetidae</taxon>
        <taxon>Eurotiales</taxon>
        <taxon>Aspergillaceae</taxon>
        <taxon>Penicillium</taxon>
    </lineage>
</organism>
<evidence type="ECO:0000256" key="2">
    <source>
        <dbReference type="SAM" id="SignalP"/>
    </source>
</evidence>
<feature type="signal peptide" evidence="2">
    <location>
        <begin position="1"/>
        <end position="17"/>
    </location>
</feature>
<feature type="compositionally biased region" description="Low complexity" evidence="1">
    <location>
        <begin position="135"/>
        <end position="157"/>
    </location>
</feature>
<dbReference type="EMBL" id="JAQJAN010000001">
    <property type="protein sequence ID" value="KAJ5740379.1"/>
    <property type="molecule type" value="Genomic_DNA"/>
</dbReference>
<gene>
    <name evidence="3" type="ORF">N7493_000251</name>
</gene>
<reference evidence="3" key="2">
    <citation type="submission" date="2023-01" db="EMBL/GenBank/DDBJ databases">
        <authorList>
            <person name="Petersen C."/>
        </authorList>
    </citation>
    <scope>NUCLEOTIDE SEQUENCE</scope>
    <source>
        <strain evidence="3">IBT 17514</strain>
    </source>
</reference>
<feature type="region of interest" description="Disordered" evidence="1">
    <location>
        <begin position="122"/>
        <end position="157"/>
    </location>
</feature>
<evidence type="ECO:0008006" key="5">
    <source>
        <dbReference type="Google" id="ProtNLM"/>
    </source>
</evidence>
<reference evidence="3" key="1">
    <citation type="journal article" date="2023" name="IMA Fungus">
        <title>Comparative genomic study of the Penicillium genus elucidates a diverse pangenome and 15 lateral gene transfer events.</title>
        <authorList>
            <person name="Petersen C."/>
            <person name="Sorensen T."/>
            <person name="Nielsen M.R."/>
            <person name="Sondergaard T.E."/>
            <person name="Sorensen J.L."/>
            <person name="Fitzpatrick D.A."/>
            <person name="Frisvad J.C."/>
            <person name="Nielsen K.L."/>
        </authorList>
    </citation>
    <scope>NUCLEOTIDE SEQUENCE</scope>
    <source>
        <strain evidence="3">IBT 17514</strain>
    </source>
</reference>
<sequence>MRFTIAAVAFFAGLVAADTTIFETEQVTVTSCGPEVTNCPAASGVATSVPVVPTSVVVPNGVGAASSGAPSWTTAVPAAPATTGAAAPAGGNTAAQSYTVIAHTTCVPTVVYSTIPIAQTTSPVGSGSNPGSGASGAPHVPSSSKAAPSGASASSSPSATPVYSGAGAISGSMGFAGLFAAAAYILA</sequence>
<evidence type="ECO:0000313" key="3">
    <source>
        <dbReference type="EMBL" id="KAJ5740379.1"/>
    </source>
</evidence>
<evidence type="ECO:0000313" key="4">
    <source>
        <dbReference type="Proteomes" id="UP001215712"/>
    </source>
</evidence>
<comment type="caution">
    <text evidence="3">The sequence shown here is derived from an EMBL/GenBank/DDBJ whole genome shotgun (WGS) entry which is preliminary data.</text>
</comment>